<dbReference type="GeneID" id="24424786"/>
<dbReference type="GO" id="GO:0005634">
    <property type="term" value="C:nucleus"/>
    <property type="evidence" value="ECO:0007669"/>
    <property type="project" value="UniProtKB-SubCell"/>
</dbReference>
<sequence>MCEKLSDLLKCCEDSYDEITYISLRNKILIGIGNKWSFNDLISAISGPKIDYCKYKLLVEVLERREGWNTNISQLIGMLQVQDEEGTLCELKLSLIYLLTTCFDPLDPEIVSNFTVFTVVLNDIFDKIHIGSLKFLHRNIFLSALTKLIDAYQIVKDNNTDNIVIDNALNAEFCYKLCNQIRGEKDPRNLLIMFPLLKKLSIYCSDTAKNGADICNDISQMLLTYYPINFKPPKHAPQSITENDLIIALNNALSSQFLWRYVIDVFIDGLYGAEITDDEALEFLDKNVQTIVYCLPHYGHECALKYLPQAVEALASECFLSAAQFSVIPTNDVPIDIEYEIGPNLENCQRIILLPQWIPGKKQRLLSDVLQAFLQNIPPYSECSEGIWNSINFLLERAKNSILSHNNDLLASLHIVKTVASSSPLCIAKNISEFLHNIITQIPIKMENMGKIAQLIAVSILYNNKSGKIMADTASKLCDILKFIESTVCDDVTSFIDIIQVISTLTLPDNFVYSVCQKVNKMAHFGAHSEDIIVNLSQQKGSIHFLTKLFESLSESLLHAKCSNQTTSIETEGSLSLNVEKADLFFNYLSQNTTLLRYSHQSLSSLYNKLNDELCIKRICFIWTISAMATRNPDDYYWYKYAKSLSSIDQTVERWICQILSSELISKSEFRELLDDISDSFSCKILDHILDTYRDNMLKLIFIPWLERHYNTQHYNSAEIILQELKVHNHIYHNYELQLSLLPIFFKYPNEFLTINYNMGAQLFGLVKQSEITATDLWSKYINDIIIVGKFGEILSALPDMLDELCPLRIIPGETWQIVLDTWINPKNYHKSLRITQNVTRDLNSVLLDKIYYIDSISCVQRISFANSILCNLNEHLLKFANEYTIDAHRSLIRLLSSIPISEIDQKWINIIFQSITLVHSDWDDLRLLCLLAKLARCKMLNSCLKASGTLETVVNYCIKRRGMSLSRTISLLIVKEIWSLINSSPEDNLCRVVVDYVGKCGKDSHRRVRRMALSTRQTVKLNSM</sequence>
<feature type="domain" description="MMS19 N-terminal" evidence="2">
    <location>
        <begin position="118"/>
        <end position="318"/>
    </location>
</feature>
<dbReference type="AlphaFoldDB" id="A0A0K3AMG4"/>
<reference evidence="3 4" key="1">
    <citation type="journal article" date="2012" name="Nucleic Acids Res.">
        <title>Sequencing of the smallest Apicomplexan genome from the human pathogen Babesia microti.</title>
        <authorList>
            <person name="Cornillot E."/>
            <person name="Hadj-Kaddour K."/>
            <person name="Dassouli A."/>
            <person name="Noel B."/>
            <person name="Ranwez V."/>
            <person name="Vacherie B."/>
            <person name="Augagneur Y."/>
            <person name="Bres V."/>
            <person name="Duclos A."/>
            <person name="Randazzo S."/>
            <person name="Carcy B."/>
            <person name="Debierre-Grockiego F."/>
            <person name="Delbecq S."/>
            <person name="Moubri-Menage K."/>
            <person name="Shams-Eldin H."/>
            <person name="Usmani-Brown S."/>
            <person name="Bringaud F."/>
            <person name="Wincker P."/>
            <person name="Vivares C.P."/>
            <person name="Schwarz R.T."/>
            <person name="Schetters T.P."/>
            <person name="Krause P.J."/>
            <person name="Gorenflot A."/>
            <person name="Berry V."/>
            <person name="Barbe V."/>
            <person name="Ben Mamoun C."/>
        </authorList>
    </citation>
    <scope>NUCLEOTIDE SEQUENCE [LARGE SCALE GENOMIC DNA]</scope>
    <source>
        <strain evidence="3 4">RI</strain>
    </source>
</reference>
<keyword evidence="1" id="KW-0234">DNA repair</keyword>
<comment type="subcellular location">
    <subcellularLocation>
        <location evidence="1">Nucleus</location>
    </subcellularLocation>
</comment>
<dbReference type="GO" id="GO:0051604">
    <property type="term" value="P:protein maturation"/>
    <property type="evidence" value="ECO:0007669"/>
    <property type="project" value="UniProtKB-UniRule"/>
</dbReference>
<dbReference type="GO" id="GO:0097361">
    <property type="term" value="C:cytosolic [4Fe-4S] assembly targeting complex"/>
    <property type="evidence" value="ECO:0007669"/>
    <property type="project" value="UniProtKB-UniRule"/>
</dbReference>
<evidence type="ECO:0000259" key="2">
    <source>
        <dbReference type="Pfam" id="PF14500"/>
    </source>
</evidence>
<dbReference type="PANTHER" id="PTHR12891">
    <property type="entry name" value="DNA REPAIR/TRANSCRIPTION PROTEIN MET18/MMS19"/>
    <property type="match status" value="1"/>
</dbReference>
<comment type="similarity">
    <text evidence="1">Belongs to the MET18/MMS19 family.</text>
</comment>
<dbReference type="EMBL" id="LN871598">
    <property type="protein sequence ID" value="CTQ40752.1"/>
    <property type="molecule type" value="Genomic_DNA"/>
</dbReference>
<dbReference type="InterPro" id="IPR029240">
    <property type="entry name" value="MMS19_N"/>
</dbReference>
<evidence type="ECO:0000313" key="3">
    <source>
        <dbReference type="EMBL" id="CTQ40752.1"/>
    </source>
</evidence>
<evidence type="ECO:0000313" key="4">
    <source>
        <dbReference type="Proteomes" id="UP000002899"/>
    </source>
</evidence>
<dbReference type="Proteomes" id="UP000002899">
    <property type="component" value="Chromosome III"/>
</dbReference>
<dbReference type="GO" id="GO:0006281">
    <property type="term" value="P:DNA repair"/>
    <property type="evidence" value="ECO:0007669"/>
    <property type="project" value="UniProtKB-UniRule"/>
</dbReference>
<name>A0A0K3AMG4_BABMR</name>
<comment type="function">
    <text evidence="1">Key component of the cytosolic iron-sulfur protein assembly (CIA) complex, a multiprotein complex that mediates the incorporation of iron-sulfur cluster into apoproteins specifically involved in DNA metabolism and genomic integrity. In the CIA complex, MMS19 acts as an adapter between early-acting CIA components and a subset of cellular target iron-sulfur proteins.</text>
</comment>
<reference evidence="3 4" key="2">
    <citation type="journal article" date="2013" name="PLoS ONE">
        <title>Whole genome mapping and re-organization of the nuclear and mitochondrial genomes of Babesia microti isolates.</title>
        <authorList>
            <person name="Cornillot E."/>
            <person name="Dassouli A."/>
            <person name="Garg A."/>
            <person name="Pachikara N."/>
            <person name="Randazzo S."/>
            <person name="Depoix D."/>
            <person name="Carcy B."/>
            <person name="Delbecq S."/>
            <person name="Frutos R."/>
            <person name="Silva J.C."/>
            <person name="Sutton R."/>
            <person name="Krause P.J."/>
            <person name="Mamoun C.B."/>
        </authorList>
    </citation>
    <scope>NUCLEOTIDE SEQUENCE [LARGE SCALE GENOMIC DNA]</scope>
    <source>
        <strain evidence="3 4">RI</strain>
    </source>
</reference>
<dbReference type="VEuPathDB" id="PiroplasmaDB:BMR1_03g00760"/>
<keyword evidence="4" id="KW-1185">Reference proteome</keyword>
<dbReference type="InterPro" id="IPR039920">
    <property type="entry name" value="MMS19"/>
</dbReference>
<dbReference type="Pfam" id="PF14500">
    <property type="entry name" value="MMS19_N"/>
    <property type="match status" value="1"/>
</dbReference>
<accession>A0A0K3AMG4</accession>
<dbReference type="RefSeq" id="XP_012648763.1">
    <property type="nucleotide sequence ID" value="XM_012793309.1"/>
</dbReference>
<evidence type="ECO:0000256" key="1">
    <source>
        <dbReference type="RuleBase" id="RU367072"/>
    </source>
</evidence>
<reference evidence="3 4" key="3">
    <citation type="journal article" date="2016" name="Sci. Rep.">
        <title>Genome-wide diversity and gene expression profiling of Babesia microti isolates identify polymorphic genes that mediate host-pathogen interactions.</title>
        <authorList>
            <person name="Silva J.C."/>
            <person name="Cornillot E."/>
            <person name="McCracken C."/>
            <person name="Usmani-Brown S."/>
            <person name="Dwivedi A."/>
            <person name="Ifeonu O.O."/>
            <person name="Crabtree J."/>
            <person name="Gotia H.T."/>
            <person name="Virji A.Z."/>
            <person name="Reynes C."/>
            <person name="Colinge J."/>
            <person name="Kumar V."/>
            <person name="Lawres L."/>
            <person name="Pazzi J.E."/>
            <person name="Pablo J.V."/>
            <person name="Hung C."/>
            <person name="Brancato J."/>
            <person name="Kumari P."/>
            <person name="Orvis J."/>
            <person name="Tretina K."/>
            <person name="Chibucos M."/>
            <person name="Ott S."/>
            <person name="Sadzewicz L."/>
            <person name="Sengamalay N."/>
            <person name="Shetty A.C."/>
            <person name="Su Q."/>
            <person name="Tallon L."/>
            <person name="Fraser C.M."/>
            <person name="Frutos R."/>
            <person name="Molina D.M."/>
            <person name="Krause P.J."/>
            <person name="Ben Mamoun C."/>
        </authorList>
    </citation>
    <scope>NUCLEOTIDE SEQUENCE [LARGE SCALE GENOMIC DNA]</scope>
    <source>
        <strain evidence="3 4">RI</strain>
    </source>
</reference>
<protein>
    <recommendedName>
        <fullName evidence="1">MMS19 nucleotide excision repair protein</fullName>
    </recommendedName>
</protein>
<keyword evidence="1" id="KW-0227">DNA damage</keyword>
<keyword evidence="1" id="KW-0539">Nucleus</keyword>
<gene>
    <name evidence="3" type="ORF">BMR1_03g00760</name>
</gene>
<dbReference type="OrthoDB" id="342900at2759"/>
<dbReference type="GO" id="GO:0016226">
    <property type="term" value="P:iron-sulfur cluster assembly"/>
    <property type="evidence" value="ECO:0007669"/>
    <property type="project" value="UniProtKB-UniRule"/>
</dbReference>
<dbReference type="PANTHER" id="PTHR12891:SF0">
    <property type="entry name" value="MMS19 NUCLEOTIDE EXCISION REPAIR PROTEIN HOMOLOG"/>
    <property type="match status" value="1"/>
</dbReference>
<proteinExistence type="inferred from homology"/>
<organism evidence="3 4">
    <name type="scientific">Babesia microti (strain RI)</name>
    <dbReference type="NCBI Taxonomy" id="1133968"/>
    <lineage>
        <taxon>Eukaryota</taxon>
        <taxon>Sar</taxon>
        <taxon>Alveolata</taxon>
        <taxon>Apicomplexa</taxon>
        <taxon>Aconoidasida</taxon>
        <taxon>Piroplasmida</taxon>
        <taxon>Babesiidae</taxon>
        <taxon>Babesia</taxon>
    </lineage>
</organism>
<dbReference type="KEGG" id="bmic:BMR1_03g00760"/>